<accession>A0ABQ2ERK0</accession>
<reference evidence="6" key="1">
    <citation type="journal article" date="2019" name="Int. J. Syst. Evol. Microbiol.">
        <title>The Global Catalogue of Microorganisms (GCM) 10K type strain sequencing project: providing services to taxonomists for standard genome sequencing and annotation.</title>
        <authorList>
            <consortium name="The Broad Institute Genomics Platform"/>
            <consortium name="The Broad Institute Genome Sequencing Center for Infectious Disease"/>
            <person name="Wu L."/>
            <person name="Ma J."/>
        </authorList>
    </citation>
    <scope>NUCLEOTIDE SEQUENCE [LARGE SCALE GENOMIC DNA]</scope>
    <source>
        <strain evidence="6">CGMCC 1.8985</strain>
    </source>
</reference>
<evidence type="ECO:0000256" key="2">
    <source>
        <dbReference type="ARBA" id="ARBA00023125"/>
    </source>
</evidence>
<dbReference type="Pfam" id="PF07729">
    <property type="entry name" value="FCD"/>
    <property type="match status" value="1"/>
</dbReference>
<proteinExistence type="predicted"/>
<evidence type="ECO:0000313" key="5">
    <source>
        <dbReference type="EMBL" id="GGK17316.1"/>
    </source>
</evidence>
<dbReference type="Proteomes" id="UP000599009">
    <property type="component" value="Unassembled WGS sequence"/>
</dbReference>
<dbReference type="InterPro" id="IPR011711">
    <property type="entry name" value="GntR_C"/>
</dbReference>
<organism evidence="5 6">
    <name type="scientific">Luteimonas terricola</name>
    <dbReference type="NCBI Taxonomy" id="645597"/>
    <lineage>
        <taxon>Bacteria</taxon>
        <taxon>Pseudomonadati</taxon>
        <taxon>Pseudomonadota</taxon>
        <taxon>Gammaproteobacteria</taxon>
        <taxon>Lysobacterales</taxon>
        <taxon>Lysobacteraceae</taxon>
        <taxon>Luteimonas</taxon>
    </lineage>
</organism>
<evidence type="ECO:0000256" key="3">
    <source>
        <dbReference type="ARBA" id="ARBA00023163"/>
    </source>
</evidence>
<dbReference type="Gene3D" id="1.20.120.530">
    <property type="entry name" value="GntR ligand-binding domain-like"/>
    <property type="match status" value="1"/>
</dbReference>
<dbReference type="SUPFAM" id="SSF48008">
    <property type="entry name" value="GntR ligand-binding domain-like"/>
    <property type="match status" value="1"/>
</dbReference>
<gene>
    <name evidence="5" type="ORF">GCM10011394_28130</name>
</gene>
<protein>
    <recommendedName>
        <fullName evidence="4">GntR C-terminal domain-containing protein</fullName>
    </recommendedName>
</protein>
<evidence type="ECO:0000313" key="6">
    <source>
        <dbReference type="Proteomes" id="UP000599009"/>
    </source>
</evidence>
<keyword evidence="3" id="KW-0804">Transcription</keyword>
<keyword evidence="6" id="KW-1185">Reference proteome</keyword>
<sequence>MSNVFQLMNQVRNQGEWGVLKKRSVTPERRLQYQAEHRELVQALKRRDVHEARAVATEHLLRVQRNLLRP</sequence>
<evidence type="ECO:0000259" key="4">
    <source>
        <dbReference type="Pfam" id="PF07729"/>
    </source>
</evidence>
<dbReference type="EMBL" id="BMME01000019">
    <property type="protein sequence ID" value="GGK17316.1"/>
    <property type="molecule type" value="Genomic_DNA"/>
</dbReference>
<keyword evidence="1" id="KW-0805">Transcription regulation</keyword>
<evidence type="ECO:0000256" key="1">
    <source>
        <dbReference type="ARBA" id="ARBA00023015"/>
    </source>
</evidence>
<keyword evidence="2" id="KW-0238">DNA-binding</keyword>
<dbReference type="InterPro" id="IPR008920">
    <property type="entry name" value="TF_FadR/GntR_C"/>
</dbReference>
<name>A0ABQ2ERK0_9GAMM</name>
<comment type="caution">
    <text evidence="5">The sequence shown here is derived from an EMBL/GenBank/DDBJ whole genome shotgun (WGS) entry which is preliminary data.</text>
</comment>
<feature type="domain" description="GntR C-terminal" evidence="4">
    <location>
        <begin position="6"/>
        <end position="60"/>
    </location>
</feature>